<keyword evidence="3" id="KW-1185">Reference proteome</keyword>
<evidence type="ECO:0000256" key="1">
    <source>
        <dbReference type="SAM" id="Phobius"/>
    </source>
</evidence>
<evidence type="ECO:0000313" key="3">
    <source>
        <dbReference type="Proteomes" id="UP001497416"/>
    </source>
</evidence>
<keyword evidence="1" id="KW-0812">Transmembrane</keyword>
<organism evidence="2 3">
    <name type="scientific">Tenacibaculum platacis</name>
    <dbReference type="NCBI Taxonomy" id="3137852"/>
    <lineage>
        <taxon>Bacteria</taxon>
        <taxon>Pseudomonadati</taxon>
        <taxon>Bacteroidota</taxon>
        <taxon>Flavobacteriia</taxon>
        <taxon>Flavobacteriales</taxon>
        <taxon>Flavobacteriaceae</taxon>
        <taxon>Tenacibaculum</taxon>
    </lineage>
</organism>
<name>A0ABM9P4H7_9FLAO</name>
<keyword evidence="1" id="KW-1133">Transmembrane helix</keyword>
<keyword evidence="1" id="KW-0472">Membrane</keyword>
<gene>
    <name evidence="2" type="ORF">T190607A01A_40158</name>
</gene>
<proteinExistence type="predicted"/>
<comment type="caution">
    <text evidence="2">The sequence shown here is derived from an EMBL/GenBank/DDBJ whole genome shotgun (WGS) entry which is preliminary data.</text>
</comment>
<evidence type="ECO:0000313" key="2">
    <source>
        <dbReference type="EMBL" id="CAL2091167.1"/>
    </source>
</evidence>
<feature type="transmembrane region" description="Helical" evidence="1">
    <location>
        <begin position="6"/>
        <end position="25"/>
    </location>
</feature>
<dbReference type="Proteomes" id="UP001497416">
    <property type="component" value="Unassembled WGS sequence"/>
</dbReference>
<accession>A0ABM9P4H7</accession>
<protein>
    <submittedName>
        <fullName evidence="2">Uncharacterized protein</fullName>
    </submittedName>
</protein>
<reference evidence="2 3" key="1">
    <citation type="submission" date="2024-05" db="EMBL/GenBank/DDBJ databases">
        <authorList>
            <person name="Duchaud E."/>
        </authorList>
    </citation>
    <scope>NUCLEOTIDE SEQUENCE [LARGE SCALE GENOMIC DNA]</scope>
    <source>
        <strain evidence="2">Ena-SAMPLE-TAB-13-05-2024-13:56:06:370-140302</strain>
    </source>
</reference>
<sequence>MNKFKQITSAFLSCIILLTHVLILFHTHEHYAPHEQDNYISDAHFEQNEVSEQCIICDLYIEKDFDEPHNSIPELTELSNKSKRIVQPEILLVSIKLIQKTSRSPPTILS</sequence>
<dbReference type="EMBL" id="CAXIXY010000006">
    <property type="protein sequence ID" value="CAL2091167.1"/>
    <property type="molecule type" value="Genomic_DNA"/>
</dbReference>